<sequence>MALTNQTSKKEVNQIFDGIANDYDKMNNLISLGMHDRWRKKANSKLDLVEGAQVLDVCCGTGDWSLSLAEMVGATGKVTGLDFSREMLKIAQQKIKAEQHKNITLIKGDAQQLPFPDDSFDACVIGFGLRNVPDAGLTLAEMRRVVKPCGKVIVLETSQPQKIVIRFGWKLYLEKIIPLMGSLIHQMSAYDYLQSSTQKFLTPIALDKLFLQQGYQKVQHQSLALGAAMIHTGEK</sequence>
<dbReference type="GO" id="GO:0043770">
    <property type="term" value="F:demethylmenaquinone methyltransferase activity"/>
    <property type="evidence" value="ECO:0007669"/>
    <property type="project" value="UniProtKB-EC"/>
</dbReference>
<dbReference type="PANTHER" id="PTHR43591:SF24">
    <property type="entry name" value="2-METHOXY-6-POLYPRENYL-1,4-BENZOQUINOL METHYLASE, MITOCHONDRIAL"/>
    <property type="match status" value="1"/>
</dbReference>
<dbReference type="PROSITE" id="PS51608">
    <property type="entry name" value="SAM_MT_UBIE"/>
    <property type="match status" value="1"/>
</dbReference>
<dbReference type="GO" id="GO:0008425">
    <property type="term" value="F:2-methoxy-6-polyprenyl-1,4-benzoquinol methyltransferase activity"/>
    <property type="evidence" value="ECO:0007669"/>
    <property type="project" value="UniProtKB-EC"/>
</dbReference>
<keyword evidence="2 4" id="KW-0808">Transferase</keyword>
<feature type="binding site" evidence="4">
    <location>
        <position position="61"/>
    </location>
    <ligand>
        <name>S-adenosyl-L-methionine</name>
        <dbReference type="ChEBI" id="CHEBI:59789"/>
    </ligand>
</feature>
<evidence type="ECO:0000313" key="5">
    <source>
        <dbReference type="EMBL" id="MBV7391801.1"/>
    </source>
</evidence>
<comment type="caution">
    <text evidence="4">Lacks conserved residue(s) required for the propagation of feature annotation.</text>
</comment>
<dbReference type="NCBIfam" id="TIGR01934">
    <property type="entry name" value="MenG_MenH_UbiE"/>
    <property type="match status" value="1"/>
</dbReference>
<comment type="similarity">
    <text evidence="4">Belongs to the class I-like SAM-binding methyltransferase superfamily. MenG/UbiE family.</text>
</comment>
<dbReference type="GO" id="GO:0032259">
    <property type="term" value="P:methylation"/>
    <property type="evidence" value="ECO:0007669"/>
    <property type="project" value="UniProtKB-KW"/>
</dbReference>
<dbReference type="Proteomes" id="UP000774130">
    <property type="component" value="Unassembled WGS sequence"/>
</dbReference>
<keyword evidence="4" id="KW-0474">Menaquinone biosynthesis</keyword>
<evidence type="ECO:0000256" key="4">
    <source>
        <dbReference type="HAMAP-Rule" id="MF_01813"/>
    </source>
</evidence>
<evidence type="ECO:0000256" key="1">
    <source>
        <dbReference type="ARBA" id="ARBA00022603"/>
    </source>
</evidence>
<organism evidence="5 6">
    <name type="scientific">Enterococcus alishanensis</name>
    <dbReference type="NCBI Taxonomy" id="1303817"/>
    <lineage>
        <taxon>Bacteria</taxon>
        <taxon>Bacillati</taxon>
        <taxon>Bacillota</taxon>
        <taxon>Bacilli</taxon>
        <taxon>Lactobacillales</taxon>
        <taxon>Enterococcaceae</taxon>
        <taxon>Enterococcus</taxon>
    </lineage>
</organism>
<gene>
    <name evidence="5" type="primary">ubiE</name>
    <name evidence="4" type="synonym">menG</name>
    <name evidence="5" type="ORF">KUA55_14020</name>
</gene>
<reference evidence="5 6" key="1">
    <citation type="submission" date="2021-06" db="EMBL/GenBank/DDBJ databases">
        <title>Enterococcus alishanensis sp. nov., a novel lactic acid bacterium isolated from fresh coffee beans.</title>
        <authorList>
            <person name="Chen Y.-S."/>
        </authorList>
    </citation>
    <scope>NUCLEOTIDE SEQUENCE [LARGE SCALE GENOMIC DNA]</scope>
    <source>
        <strain evidence="5 6">ALS3</strain>
    </source>
</reference>
<evidence type="ECO:0000256" key="2">
    <source>
        <dbReference type="ARBA" id="ARBA00022679"/>
    </source>
</evidence>
<comment type="caution">
    <text evidence="5">The sequence shown here is derived from an EMBL/GenBank/DDBJ whole genome shotgun (WGS) entry which is preliminary data.</text>
</comment>
<dbReference type="CDD" id="cd02440">
    <property type="entry name" value="AdoMet_MTases"/>
    <property type="match status" value="1"/>
</dbReference>
<accession>A0ABS6TFS6</accession>
<comment type="catalytic activity">
    <reaction evidence="4">
        <text>a 2-demethylmenaquinol + S-adenosyl-L-methionine = a menaquinol + S-adenosyl-L-homocysteine + H(+)</text>
        <dbReference type="Rhea" id="RHEA:42640"/>
        <dbReference type="Rhea" id="RHEA-COMP:9539"/>
        <dbReference type="Rhea" id="RHEA-COMP:9563"/>
        <dbReference type="ChEBI" id="CHEBI:15378"/>
        <dbReference type="ChEBI" id="CHEBI:18151"/>
        <dbReference type="ChEBI" id="CHEBI:55437"/>
        <dbReference type="ChEBI" id="CHEBI:57856"/>
        <dbReference type="ChEBI" id="CHEBI:59789"/>
        <dbReference type="EC" id="2.1.1.163"/>
    </reaction>
</comment>
<proteinExistence type="inferred from homology"/>
<keyword evidence="6" id="KW-1185">Reference proteome</keyword>
<dbReference type="Pfam" id="PF01209">
    <property type="entry name" value="Ubie_methyltran"/>
    <property type="match status" value="1"/>
</dbReference>
<comment type="pathway">
    <text evidence="4">Quinol/quinone metabolism; menaquinone biosynthesis; menaquinol from 1,4-dihydroxy-2-naphthoate: step 2/2.</text>
</comment>
<dbReference type="RefSeq" id="WP_218327012.1">
    <property type="nucleotide sequence ID" value="NZ_JAHUZB010000006.1"/>
</dbReference>
<evidence type="ECO:0000256" key="3">
    <source>
        <dbReference type="ARBA" id="ARBA00022691"/>
    </source>
</evidence>
<dbReference type="NCBIfam" id="NF001243">
    <property type="entry name" value="PRK00216.1-4"/>
    <property type="match status" value="1"/>
</dbReference>
<feature type="binding site" evidence="4">
    <location>
        <position position="82"/>
    </location>
    <ligand>
        <name>S-adenosyl-L-methionine</name>
        <dbReference type="ChEBI" id="CHEBI:59789"/>
    </ligand>
</feature>
<dbReference type="InterPro" id="IPR023576">
    <property type="entry name" value="UbiE/COQ5_MeTrFase_CS"/>
</dbReference>
<protein>
    <recommendedName>
        <fullName evidence="4">Demethylmenaquinone methyltransferase</fullName>
        <ecNumber evidence="4">2.1.1.163</ecNumber>
    </recommendedName>
</protein>
<dbReference type="PANTHER" id="PTHR43591">
    <property type="entry name" value="METHYLTRANSFERASE"/>
    <property type="match status" value="1"/>
</dbReference>
<dbReference type="EMBL" id="JAHUZB010000006">
    <property type="protein sequence ID" value="MBV7391801.1"/>
    <property type="molecule type" value="Genomic_DNA"/>
</dbReference>
<keyword evidence="1 4" id="KW-0489">Methyltransferase</keyword>
<dbReference type="HAMAP" id="MF_01813">
    <property type="entry name" value="MenG_UbiE_methyltr"/>
    <property type="match status" value="1"/>
</dbReference>
<evidence type="ECO:0000313" key="6">
    <source>
        <dbReference type="Proteomes" id="UP000774130"/>
    </source>
</evidence>
<dbReference type="InterPro" id="IPR004033">
    <property type="entry name" value="UbiE/COQ5_MeTrFase"/>
</dbReference>
<keyword evidence="3 4" id="KW-0949">S-adenosyl-L-methionine</keyword>
<dbReference type="NCBIfam" id="NF001244">
    <property type="entry name" value="PRK00216.1-5"/>
    <property type="match status" value="1"/>
</dbReference>
<dbReference type="PROSITE" id="PS01183">
    <property type="entry name" value="UBIE_1"/>
    <property type="match status" value="1"/>
</dbReference>
<dbReference type="EC" id="2.1.1.163" evidence="4"/>
<comment type="function">
    <text evidence="4">Methyltransferase required for the conversion of demethylmenaquinol (DMKH2) to menaquinol (MKH2).</text>
</comment>
<name>A0ABS6TFS6_9ENTE</name>
<feature type="binding site" evidence="4">
    <location>
        <begin position="109"/>
        <end position="110"/>
    </location>
    <ligand>
        <name>S-adenosyl-L-methionine</name>
        <dbReference type="ChEBI" id="CHEBI:59789"/>
    </ligand>
</feature>